<dbReference type="PANTHER" id="PTHR47473">
    <property type="entry name" value="BTA1P"/>
    <property type="match status" value="1"/>
</dbReference>
<gene>
    <name evidence="1" type="ORF">ENO10_06685</name>
</gene>
<dbReference type="InterPro" id="IPR021829">
    <property type="entry name" value="DUF3419"/>
</dbReference>
<dbReference type="Proteomes" id="UP000885753">
    <property type="component" value="Unassembled WGS sequence"/>
</dbReference>
<name>A0A7C2R4I2_9FLAO</name>
<dbReference type="PANTHER" id="PTHR47473:SF1">
    <property type="entry name" value="METHYLTRANSFERASE DOMAIN-CONTAINING PROTEIN"/>
    <property type="match status" value="1"/>
</dbReference>
<protein>
    <submittedName>
        <fullName evidence="1">DUF3419 family protein</fullName>
    </submittedName>
</protein>
<comment type="caution">
    <text evidence="1">The sequence shown here is derived from an EMBL/GenBank/DDBJ whole genome shotgun (WGS) entry which is preliminary data.</text>
</comment>
<dbReference type="Pfam" id="PF11899">
    <property type="entry name" value="DUF3419"/>
    <property type="match status" value="1"/>
</dbReference>
<evidence type="ECO:0000313" key="1">
    <source>
        <dbReference type="EMBL" id="HER40889.1"/>
    </source>
</evidence>
<organism evidence="1">
    <name type="scientific">Salinimicrobium catena</name>
    <dbReference type="NCBI Taxonomy" id="390640"/>
    <lineage>
        <taxon>Bacteria</taxon>
        <taxon>Pseudomonadati</taxon>
        <taxon>Bacteroidota</taxon>
        <taxon>Flavobacteriia</taxon>
        <taxon>Flavobacteriales</taxon>
        <taxon>Flavobacteriaceae</taxon>
        <taxon>Salinimicrobium</taxon>
    </lineage>
</organism>
<dbReference type="AlphaFoldDB" id="A0A7C2R4I2"/>
<accession>A0A7C2R4I2</accession>
<sequence>MKYLYNFGISQDDVQTERKALDINDGDHLICIASAGEVPLNMLSCSNIHINAVDTSQSQLHLSRLKMAAAIHFEPEEAARFIGYLPCRGSERMRLFRHIAWNFTREESNFWREHSRLFVKGPIHLGRFERYLSMFNWLGLRILGKRKVQKLLDFENVEAQMDYFDQHLDSKKVRFIFNLAFHPKIYKNRGMDAQGLRFSGERNIAAFFFGRFRSFCTSTIARDNYLLQLSLFNRILFKEALPEYLMEPGIHLLRARKDQLKFYKDDISEHILKYPEGYFNKYALSNIGDWISKEEYFNLMTNIGDKAPVESKILLRYIHYPHSLPENLRDTIHVNSSLADVLEAKDRYPFYSIIPMYIQRTSGNNEAPRNI</sequence>
<reference evidence="1" key="1">
    <citation type="journal article" date="2020" name="mSystems">
        <title>Genome- and Community-Level Interaction Insights into Carbon Utilization and Element Cycling Functions of Hydrothermarchaeota in Hydrothermal Sediment.</title>
        <authorList>
            <person name="Zhou Z."/>
            <person name="Liu Y."/>
            <person name="Xu W."/>
            <person name="Pan J."/>
            <person name="Luo Z.H."/>
            <person name="Li M."/>
        </authorList>
    </citation>
    <scope>NUCLEOTIDE SEQUENCE [LARGE SCALE GENOMIC DNA]</scope>
    <source>
        <strain evidence="1">SpSt-1235</strain>
    </source>
</reference>
<dbReference type="EMBL" id="DSEE01000487">
    <property type="protein sequence ID" value="HER40889.1"/>
    <property type="molecule type" value="Genomic_DNA"/>
</dbReference>
<proteinExistence type="predicted"/>